<comment type="caution">
    <text evidence="2">The sequence shown here is derived from an EMBL/GenBank/DDBJ whole genome shotgun (WGS) entry which is preliminary data.</text>
</comment>
<proteinExistence type="predicted"/>
<dbReference type="Proteomes" id="UP001147700">
    <property type="component" value="Unassembled WGS sequence"/>
</dbReference>
<organism evidence="2 3">
    <name type="scientific">Solirubrobacter deserti</name>
    <dbReference type="NCBI Taxonomy" id="2282478"/>
    <lineage>
        <taxon>Bacteria</taxon>
        <taxon>Bacillati</taxon>
        <taxon>Actinomycetota</taxon>
        <taxon>Thermoleophilia</taxon>
        <taxon>Solirubrobacterales</taxon>
        <taxon>Solirubrobacteraceae</taxon>
        <taxon>Solirubrobacter</taxon>
    </lineage>
</organism>
<evidence type="ECO:0000313" key="3">
    <source>
        <dbReference type="Proteomes" id="UP001147700"/>
    </source>
</evidence>
<feature type="compositionally biased region" description="Low complexity" evidence="1">
    <location>
        <begin position="35"/>
        <end position="62"/>
    </location>
</feature>
<evidence type="ECO:0000313" key="2">
    <source>
        <dbReference type="EMBL" id="MDA0136352.1"/>
    </source>
</evidence>
<feature type="region of interest" description="Disordered" evidence="1">
    <location>
        <begin position="30"/>
        <end position="62"/>
    </location>
</feature>
<evidence type="ECO:0000256" key="1">
    <source>
        <dbReference type="SAM" id="MobiDB-lite"/>
    </source>
</evidence>
<name>A0ABT4RCV1_9ACTN</name>
<keyword evidence="3" id="KW-1185">Reference proteome</keyword>
<protein>
    <submittedName>
        <fullName evidence="2">Uncharacterized protein</fullName>
    </submittedName>
</protein>
<dbReference type="EMBL" id="JAPCID010000003">
    <property type="protein sequence ID" value="MDA0136352.1"/>
    <property type="molecule type" value="Genomic_DNA"/>
</dbReference>
<accession>A0ABT4RCV1</accession>
<sequence length="62" mass="6800">MTPLSPNAPRRISTPSARVRADEAVINQWLRDQTTPARRVSASPARRPARRLGAARAGLTRP</sequence>
<dbReference type="RefSeq" id="WP_202955495.1">
    <property type="nucleotide sequence ID" value="NZ_JAPCID010000003.1"/>
</dbReference>
<reference evidence="2" key="1">
    <citation type="submission" date="2022-10" db="EMBL/GenBank/DDBJ databases">
        <title>The WGS of Solirubrobacter sp. CPCC 204708.</title>
        <authorList>
            <person name="Jiang Z."/>
        </authorList>
    </citation>
    <scope>NUCLEOTIDE SEQUENCE</scope>
    <source>
        <strain evidence="2">CPCC 204708</strain>
    </source>
</reference>
<gene>
    <name evidence="2" type="ORF">OJ962_02505</name>
</gene>